<sequence>MLEVQPKDARAYFILPQAPEEAGYYVYGTPGGGAAQFAHPRMMTLILAVEREWATIDDRKFGVGNISIANGVKFDHASHLKGLEVDIRPMRKDGHHAPVTYHDDAYDLDATETLINIFHAYACGKLKIFFNDSRISAVSPLRKHDNHFHVQFG</sequence>
<dbReference type="Proteomes" id="UP001162889">
    <property type="component" value="Unassembled WGS sequence"/>
</dbReference>
<keyword evidence="4" id="KW-1185">Reference proteome</keyword>
<dbReference type="EMBL" id="JALJZU010000010">
    <property type="protein sequence ID" value="MCP2011209.1"/>
    <property type="molecule type" value="Genomic_DNA"/>
</dbReference>
<reference evidence="2" key="2">
    <citation type="submission" date="2022-03" db="EMBL/GenBank/DDBJ databases">
        <title>Genome Encyclopedia of Bacteria and Archaea VI: Functional Genomics of Type Strains.</title>
        <authorList>
            <person name="Whitman W."/>
        </authorList>
    </citation>
    <scope>NUCLEOTIDE SEQUENCE</scope>
    <source>
        <strain evidence="2">HSC-15S17</strain>
    </source>
</reference>
<protein>
    <submittedName>
        <fullName evidence="1">Penicillin-insensitive murein endopeptidase</fullName>
    </submittedName>
</protein>
<dbReference type="EMBL" id="JAHTGR010000005">
    <property type="protein sequence ID" value="MBV6321737.1"/>
    <property type="molecule type" value="Genomic_DNA"/>
</dbReference>
<organism evidence="1 3">
    <name type="scientific">Duganella violaceipulchra</name>
    <dbReference type="NCBI Taxonomy" id="2849652"/>
    <lineage>
        <taxon>Bacteria</taxon>
        <taxon>Pseudomonadati</taxon>
        <taxon>Pseudomonadota</taxon>
        <taxon>Betaproteobacteria</taxon>
        <taxon>Burkholderiales</taxon>
        <taxon>Oxalobacteraceae</taxon>
        <taxon>Telluria group</taxon>
        <taxon>Duganella</taxon>
    </lineage>
</organism>
<proteinExistence type="predicted"/>
<name>A0AA41HBC1_9BURK</name>
<dbReference type="RefSeq" id="WP_217942515.1">
    <property type="nucleotide sequence ID" value="NZ_JAHTGR010000005.1"/>
</dbReference>
<comment type="caution">
    <text evidence="1">The sequence shown here is derived from an EMBL/GenBank/DDBJ whole genome shotgun (WGS) entry which is preliminary data.</text>
</comment>
<evidence type="ECO:0000313" key="1">
    <source>
        <dbReference type="EMBL" id="MBV6321737.1"/>
    </source>
</evidence>
<accession>A0AA41HBC1</accession>
<evidence type="ECO:0000313" key="2">
    <source>
        <dbReference type="EMBL" id="MCP2011209.1"/>
    </source>
</evidence>
<evidence type="ECO:0000313" key="4">
    <source>
        <dbReference type="Proteomes" id="UP001162889"/>
    </source>
</evidence>
<dbReference type="Proteomes" id="UP001155901">
    <property type="component" value="Unassembled WGS sequence"/>
</dbReference>
<dbReference type="AlphaFoldDB" id="A0AA41HBC1"/>
<gene>
    <name evidence="1" type="ORF">KVP70_12370</name>
    <name evidence="2" type="ORF">L1274_004955</name>
</gene>
<evidence type="ECO:0000313" key="3">
    <source>
        <dbReference type="Proteomes" id="UP001155901"/>
    </source>
</evidence>
<reference evidence="1" key="1">
    <citation type="submission" date="2021-07" db="EMBL/GenBank/DDBJ databases">
        <title>Characterization of violacein-producing bacteria and related species.</title>
        <authorList>
            <person name="Wilson H.S."/>
            <person name="De Leon M.E."/>
        </authorList>
    </citation>
    <scope>NUCLEOTIDE SEQUENCE</scope>
    <source>
        <strain evidence="1">HSC-15S17</strain>
    </source>
</reference>